<dbReference type="OrthoDB" id="117727at2759"/>
<reference evidence="1 2" key="1">
    <citation type="submission" date="2018-08" db="EMBL/GenBank/DDBJ databases">
        <title>Genomic investigation of the strawberry pathogen Phytophthora fragariae indicates pathogenicity is determined by transcriptional variation in three key races.</title>
        <authorList>
            <person name="Adams T.M."/>
            <person name="Armitage A.D."/>
            <person name="Sobczyk M.K."/>
            <person name="Bates H.J."/>
            <person name="Dunwell J.M."/>
            <person name="Nellist C.F."/>
            <person name="Harrison R.J."/>
        </authorList>
    </citation>
    <scope>NUCLEOTIDE SEQUENCE [LARGE SCALE GENOMIC DNA]</scope>
    <source>
        <strain evidence="1 2">NOV-27</strain>
    </source>
</reference>
<organism evidence="1 2">
    <name type="scientific">Phytophthora fragariae</name>
    <dbReference type="NCBI Taxonomy" id="53985"/>
    <lineage>
        <taxon>Eukaryota</taxon>
        <taxon>Sar</taxon>
        <taxon>Stramenopiles</taxon>
        <taxon>Oomycota</taxon>
        <taxon>Peronosporomycetes</taxon>
        <taxon>Peronosporales</taxon>
        <taxon>Peronosporaceae</taxon>
        <taxon>Phytophthora</taxon>
    </lineage>
</organism>
<proteinExistence type="predicted"/>
<keyword evidence="2" id="KW-1185">Reference proteome</keyword>
<name>A0A6A3YFS2_9STRA</name>
<sequence length="95" mass="10971">MQKYPDDKFAAAGSINSDGSGDILAKMRRFMAEKKQAVLARGEYATFTEHRMQLMKEAVEFDKKVITARLVWRYERHCLRYCFVAEKGDDMQLGA</sequence>
<dbReference type="AlphaFoldDB" id="A0A6A3YFS2"/>
<dbReference type="Proteomes" id="UP000433483">
    <property type="component" value="Unassembled WGS sequence"/>
</dbReference>
<dbReference type="EMBL" id="QXGB01000355">
    <property type="protein sequence ID" value="KAE9218131.1"/>
    <property type="molecule type" value="Genomic_DNA"/>
</dbReference>
<protein>
    <submittedName>
        <fullName evidence="1">Uncharacterized protein</fullName>
    </submittedName>
</protein>
<gene>
    <name evidence="1" type="ORF">PF005_g8395</name>
</gene>
<comment type="caution">
    <text evidence="1">The sequence shown here is derived from an EMBL/GenBank/DDBJ whole genome shotgun (WGS) entry which is preliminary data.</text>
</comment>
<evidence type="ECO:0000313" key="2">
    <source>
        <dbReference type="Proteomes" id="UP000433483"/>
    </source>
</evidence>
<evidence type="ECO:0000313" key="1">
    <source>
        <dbReference type="EMBL" id="KAE9218131.1"/>
    </source>
</evidence>
<accession>A0A6A3YFS2</accession>